<organism evidence="1 2">
    <name type="scientific">Eutrema salsugineum</name>
    <name type="common">Saltwater cress</name>
    <name type="synonym">Sisymbrium salsugineum</name>
    <dbReference type="NCBI Taxonomy" id="72664"/>
    <lineage>
        <taxon>Eukaryota</taxon>
        <taxon>Viridiplantae</taxon>
        <taxon>Streptophyta</taxon>
        <taxon>Embryophyta</taxon>
        <taxon>Tracheophyta</taxon>
        <taxon>Spermatophyta</taxon>
        <taxon>Magnoliopsida</taxon>
        <taxon>eudicotyledons</taxon>
        <taxon>Gunneridae</taxon>
        <taxon>Pentapetalae</taxon>
        <taxon>rosids</taxon>
        <taxon>malvids</taxon>
        <taxon>Brassicales</taxon>
        <taxon>Brassicaceae</taxon>
        <taxon>Eutremeae</taxon>
        <taxon>Eutrema</taxon>
    </lineage>
</organism>
<dbReference type="AlphaFoldDB" id="V4MDX8"/>
<reference evidence="1 2" key="1">
    <citation type="journal article" date="2013" name="Front. Plant Sci.">
        <title>The Reference Genome of the Halophytic Plant Eutrema salsugineum.</title>
        <authorList>
            <person name="Yang R."/>
            <person name="Jarvis D.E."/>
            <person name="Chen H."/>
            <person name="Beilstein M.A."/>
            <person name="Grimwood J."/>
            <person name="Jenkins J."/>
            <person name="Shu S."/>
            <person name="Prochnik S."/>
            <person name="Xin M."/>
            <person name="Ma C."/>
            <person name="Schmutz J."/>
            <person name="Wing R.A."/>
            <person name="Mitchell-Olds T."/>
            <person name="Schumaker K.S."/>
            <person name="Wang X."/>
        </authorList>
    </citation>
    <scope>NUCLEOTIDE SEQUENCE [LARGE SCALE GENOMIC DNA]</scope>
</reference>
<dbReference type="STRING" id="72664.V4MDX8"/>
<sequence>MLLQWSKLFDKTVEECDQNHQHRLENNENLYKAFQHFDKDSSREHVIWQLLSWKDLHKLVWEGSILQTALKGYEIELSWSGDVLLRNGVPLIYPD</sequence>
<proteinExistence type="predicted"/>
<evidence type="ECO:0000313" key="2">
    <source>
        <dbReference type="Proteomes" id="UP000030689"/>
    </source>
</evidence>
<gene>
    <name evidence="1" type="ORF">EUTSA_v10027295mg</name>
</gene>
<accession>V4MDX8</accession>
<evidence type="ECO:0000313" key="1">
    <source>
        <dbReference type="EMBL" id="ESQ54644.1"/>
    </source>
</evidence>
<protein>
    <submittedName>
        <fullName evidence="1">Uncharacterized protein</fullName>
    </submittedName>
</protein>
<keyword evidence="2" id="KW-1185">Reference proteome</keyword>
<dbReference type="EMBL" id="KI517384">
    <property type="protein sequence ID" value="ESQ54644.1"/>
    <property type="molecule type" value="Genomic_DNA"/>
</dbReference>
<dbReference type="Proteomes" id="UP000030689">
    <property type="component" value="Unassembled WGS sequence"/>
</dbReference>
<dbReference type="KEGG" id="eus:EUTSA_v10027295mg"/>
<dbReference type="Gramene" id="ESQ54644">
    <property type="protein sequence ID" value="ESQ54644"/>
    <property type="gene ID" value="EUTSA_v10027295mg"/>
</dbReference>
<feature type="non-terminal residue" evidence="1">
    <location>
        <position position="95"/>
    </location>
</feature>
<name>V4MDX8_EUTSA</name>